<gene>
    <name evidence="2" type="ORF">EXIGLDRAFT_411871</name>
</gene>
<evidence type="ECO:0000256" key="1">
    <source>
        <dbReference type="SAM" id="MobiDB-lite"/>
    </source>
</evidence>
<feature type="compositionally biased region" description="Polar residues" evidence="1">
    <location>
        <begin position="43"/>
        <end position="68"/>
    </location>
</feature>
<evidence type="ECO:0000313" key="3">
    <source>
        <dbReference type="Proteomes" id="UP000077266"/>
    </source>
</evidence>
<keyword evidence="3" id="KW-1185">Reference proteome</keyword>
<dbReference type="AlphaFoldDB" id="A0A165KPX8"/>
<reference evidence="2 3" key="1">
    <citation type="journal article" date="2016" name="Mol. Biol. Evol.">
        <title>Comparative Genomics of Early-Diverging Mushroom-Forming Fungi Provides Insights into the Origins of Lignocellulose Decay Capabilities.</title>
        <authorList>
            <person name="Nagy L.G."/>
            <person name="Riley R."/>
            <person name="Tritt A."/>
            <person name="Adam C."/>
            <person name="Daum C."/>
            <person name="Floudas D."/>
            <person name="Sun H."/>
            <person name="Yadav J.S."/>
            <person name="Pangilinan J."/>
            <person name="Larsson K.H."/>
            <person name="Matsuura K."/>
            <person name="Barry K."/>
            <person name="Labutti K."/>
            <person name="Kuo R."/>
            <person name="Ohm R.A."/>
            <person name="Bhattacharya S.S."/>
            <person name="Shirouzu T."/>
            <person name="Yoshinaga Y."/>
            <person name="Martin F.M."/>
            <person name="Grigoriev I.V."/>
            <person name="Hibbett D.S."/>
        </authorList>
    </citation>
    <scope>NUCLEOTIDE SEQUENCE [LARGE SCALE GENOMIC DNA]</scope>
    <source>
        <strain evidence="2 3">HHB12029</strain>
    </source>
</reference>
<dbReference type="InParanoid" id="A0A165KPX8"/>
<name>A0A165KPX8_EXIGL</name>
<dbReference type="Proteomes" id="UP000077266">
    <property type="component" value="Unassembled WGS sequence"/>
</dbReference>
<organism evidence="2 3">
    <name type="scientific">Exidia glandulosa HHB12029</name>
    <dbReference type="NCBI Taxonomy" id="1314781"/>
    <lineage>
        <taxon>Eukaryota</taxon>
        <taxon>Fungi</taxon>
        <taxon>Dikarya</taxon>
        <taxon>Basidiomycota</taxon>
        <taxon>Agaricomycotina</taxon>
        <taxon>Agaricomycetes</taxon>
        <taxon>Auriculariales</taxon>
        <taxon>Exidiaceae</taxon>
        <taxon>Exidia</taxon>
    </lineage>
</organism>
<feature type="region of interest" description="Disordered" evidence="1">
    <location>
        <begin position="38"/>
        <end position="110"/>
    </location>
</feature>
<dbReference type="EMBL" id="KV425940">
    <property type="protein sequence ID" value="KZV96673.1"/>
    <property type="molecule type" value="Genomic_DNA"/>
</dbReference>
<feature type="compositionally biased region" description="Basic and acidic residues" evidence="1">
    <location>
        <begin position="84"/>
        <end position="96"/>
    </location>
</feature>
<sequence>MSARIAAKTALPTHAIGTLHAAPLSGVQLIRTTLRTASVKPAKNTSADASAPRTSSASTKTRGASRTSNRTDKRGRRFTRRVRAKSEARSGARDAHGGSGQKSSTGEARACGTRCMPASVLTLTLAVFLRHVRSAPREYAPASDPCPAPNSSVLSLAQRIIPHSPPWTHSSTSPRDQ</sequence>
<feature type="compositionally biased region" description="Basic residues" evidence="1">
    <location>
        <begin position="73"/>
        <end position="83"/>
    </location>
</feature>
<proteinExistence type="predicted"/>
<protein>
    <submittedName>
        <fullName evidence="2">Uncharacterized protein</fullName>
    </submittedName>
</protein>
<accession>A0A165KPX8</accession>
<evidence type="ECO:0000313" key="2">
    <source>
        <dbReference type="EMBL" id="KZV96673.1"/>
    </source>
</evidence>